<evidence type="ECO:0000259" key="1">
    <source>
        <dbReference type="Pfam" id="PF18743"/>
    </source>
</evidence>
<dbReference type="SUPFAM" id="SSF52980">
    <property type="entry name" value="Restriction endonuclease-like"/>
    <property type="match status" value="1"/>
</dbReference>
<accession>A0A140AXD9</accession>
<proteinExistence type="predicted"/>
<dbReference type="AlphaFoldDB" id="A0A140AXD9"/>
<dbReference type="Pfam" id="PF18743">
    <property type="entry name" value="AHJR-like"/>
    <property type="match status" value="1"/>
</dbReference>
<dbReference type="InterPro" id="IPR011335">
    <property type="entry name" value="Restrct_endonuc-II-like"/>
</dbReference>
<dbReference type="InterPro" id="IPR040902">
    <property type="entry name" value="AHJR-like"/>
</dbReference>
<reference evidence="2" key="1">
    <citation type="submission" date="2014-12" db="EMBL/GenBank/DDBJ databases">
        <title>In situ observation of mutations affecting hepatotoxin synthesis by single filament analysis in cyanobacteria.</title>
        <authorList>
            <person name="Chen Q."/>
            <person name="Kurmayer R."/>
        </authorList>
    </citation>
    <scope>NUCLEOTIDE SEQUENCE</scope>
    <source>
        <strain evidence="2">Filament H22</strain>
    </source>
</reference>
<evidence type="ECO:0000313" key="2">
    <source>
        <dbReference type="EMBL" id="ALH22000.1"/>
    </source>
</evidence>
<dbReference type="EMBL" id="KP315862">
    <property type="protein sequence ID" value="ALH22000.1"/>
    <property type="molecule type" value="Genomic_DNA"/>
</dbReference>
<feature type="domain" description="REase AHJR-like" evidence="1">
    <location>
        <begin position="3"/>
        <end position="126"/>
    </location>
</feature>
<protein>
    <recommendedName>
        <fullName evidence="1">REase AHJR-like domain-containing protein</fullName>
    </recommendedName>
</protein>
<organism evidence="2">
    <name type="scientific">Planktothrix sp. H22</name>
    <dbReference type="NCBI Taxonomy" id="1729764"/>
    <lineage>
        <taxon>Bacteria</taxon>
        <taxon>Bacillati</taxon>
        <taxon>Cyanobacteriota</taxon>
        <taxon>Cyanophyceae</taxon>
        <taxon>Oscillatoriophycideae</taxon>
        <taxon>Oscillatoriales</taxon>
        <taxon>Microcoleaceae</taxon>
        <taxon>Planktothrix</taxon>
    </lineage>
</organism>
<name>A0A140AXD9_9CYAN</name>
<sequence length="228" mass="26465">MISTLTAKQEREQLLKLAENYRQKGYEIFLHPNLEDLPDFLKSYRPDLIVRRGEEAVVIEVKSRASLNSYSDQYLQNLAQAVEKHPGWRYEFVMINPEDITYSPKAEGSLQKHDIESQLQVVKQLTTQHLESAMLYCWSLVEATLRLITEKEELSLQRLDPLYLVKQLATEGVISPSEYRLLMDAISFRNAIAHGFKTTKITQNFVYELIEITEKLLKDLNTSDELIN</sequence>